<dbReference type="Pfam" id="PF22513">
    <property type="entry name" value="FitA-like_RHH"/>
    <property type="match status" value="1"/>
</dbReference>
<dbReference type="InterPro" id="IPR010985">
    <property type="entry name" value="Ribbon_hlx_hlx"/>
</dbReference>
<name>A0A917ELS1_9MICC</name>
<dbReference type="SUPFAM" id="SSF47598">
    <property type="entry name" value="Ribbon-helix-helix"/>
    <property type="match status" value="1"/>
</dbReference>
<sequence>MESIPATIACRVHEPDTEPMGTVQIRDVPDDVIEALKKQAAALGLSLSQYLRQELIEASQQSTWQEIFDDIEAHHAKYGPPNIDMDAVVADIRERRGEI</sequence>
<dbReference type="AlphaFoldDB" id="A0A917ELS1"/>
<accession>A0A917ELS1</accession>
<proteinExistence type="predicted"/>
<reference evidence="2" key="2">
    <citation type="submission" date="2020-09" db="EMBL/GenBank/DDBJ databases">
        <authorList>
            <person name="Sun Q."/>
            <person name="Zhou Y."/>
        </authorList>
    </citation>
    <scope>NUCLEOTIDE SEQUENCE</scope>
    <source>
        <strain evidence="2">CGMCC 1.15388</strain>
    </source>
</reference>
<organism evidence="2 3">
    <name type="scientific">Nesterenkonia cremea</name>
    <dbReference type="NCBI Taxonomy" id="1882340"/>
    <lineage>
        <taxon>Bacteria</taxon>
        <taxon>Bacillati</taxon>
        <taxon>Actinomycetota</taxon>
        <taxon>Actinomycetes</taxon>
        <taxon>Micrococcales</taxon>
        <taxon>Micrococcaceae</taxon>
        <taxon>Nesterenkonia</taxon>
    </lineage>
</organism>
<dbReference type="InterPro" id="IPR013321">
    <property type="entry name" value="Arc_rbn_hlx_hlx"/>
</dbReference>
<dbReference type="GO" id="GO:0006355">
    <property type="term" value="P:regulation of DNA-templated transcription"/>
    <property type="evidence" value="ECO:0007669"/>
    <property type="project" value="InterPro"/>
</dbReference>
<evidence type="ECO:0000313" key="2">
    <source>
        <dbReference type="EMBL" id="GGE59416.1"/>
    </source>
</evidence>
<comment type="caution">
    <text evidence="2">The sequence shown here is derived from an EMBL/GenBank/DDBJ whole genome shotgun (WGS) entry which is preliminary data.</text>
</comment>
<dbReference type="EMBL" id="BMIS01000001">
    <property type="protein sequence ID" value="GGE59416.1"/>
    <property type="molecule type" value="Genomic_DNA"/>
</dbReference>
<feature type="domain" description="Antitoxin FitA-like ribbon-helix-helix" evidence="1">
    <location>
        <begin position="22"/>
        <end position="58"/>
    </location>
</feature>
<reference evidence="2" key="1">
    <citation type="journal article" date="2014" name="Int. J. Syst. Evol. Microbiol.">
        <title>Complete genome sequence of Corynebacterium casei LMG S-19264T (=DSM 44701T), isolated from a smear-ripened cheese.</title>
        <authorList>
            <consortium name="US DOE Joint Genome Institute (JGI-PGF)"/>
            <person name="Walter F."/>
            <person name="Albersmeier A."/>
            <person name="Kalinowski J."/>
            <person name="Ruckert C."/>
        </authorList>
    </citation>
    <scope>NUCLEOTIDE SEQUENCE</scope>
    <source>
        <strain evidence="2">CGMCC 1.15388</strain>
    </source>
</reference>
<dbReference type="Gene3D" id="1.10.1220.10">
    <property type="entry name" value="Met repressor-like"/>
    <property type="match status" value="1"/>
</dbReference>
<keyword evidence="3" id="KW-1185">Reference proteome</keyword>
<protein>
    <recommendedName>
        <fullName evidence="1">Antitoxin FitA-like ribbon-helix-helix domain-containing protein</fullName>
    </recommendedName>
</protein>
<dbReference type="Proteomes" id="UP000633136">
    <property type="component" value="Unassembled WGS sequence"/>
</dbReference>
<evidence type="ECO:0000313" key="3">
    <source>
        <dbReference type="Proteomes" id="UP000633136"/>
    </source>
</evidence>
<evidence type="ECO:0000259" key="1">
    <source>
        <dbReference type="Pfam" id="PF22513"/>
    </source>
</evidence>
<dbReference type="InterPro" id="IPR053853">
    <property type="entry name" value="FitA-like_RHH"/>
</dbReference>
<gene>
    <name evidence="2" type="ORF">GCM10011401_02700</name>
</gene>